<accession>A0A9W4UEV6</accession>
<comment type="caution">
    <text evidence="8">The sequence shown here is derived from an EMBL/GenBank/DDBJ whole genome shotgun (WGS) entry which is preliminary data.</text>
</comment>
<dbReference type="SUPFAM" id="SSF51735">
    <property type="entry name" value="NAD(P)-binding Rossmann-fold domains"/>
    <property type="match status" value="1"/>
</dbReference>
<proteinExistence type="inferred from homology"/>
<evidence type="ECO:0000313" key="9">
    <source>
        <dbReference type="Proteomes" id="UP001152607"/>
    </source>
</evidence>
<dbReference type="Gene3D" id="3.40.50.720">
    <property type="entry name" value="NAD(P)-binding Rossmann-like Domain"/>
    <property type="match status" value="1"/>
</dbReference>
<evidence type="ECO:0000256" key="4">
    <source>
        <dbReference type="ARBA" id="ARBA00022833"/>
    </source>
</evidence>
<gene>
    <name evidence="8" type="ORF">PDIGIT_LOCUS7713</name>
</gene>
<sequence length="346" mass="37702">MRAQQYDQRDNKLHLNEIPVPEPREHEILVKIACASLCHSDVMHFEPNDQGLILGQNPVTIGHEATGTVISTGSGEAAKKFKEGDGVGFLCAVECCFDCANCRTVHNSWCVTGKTKIQGFSLNGYFQEYAVVDARAAMVLPEGLDVKTAAPLFCAGVTAYHGIEDCELQAGQWIAAVGCGGLGHLGIQYAKAMGLKVIGLDIAEQALEEARRCGADHVFNTAKDQDWKKKVLEITNGGVDAAVNFTASKRSYDDCPSIIKPGQGLLMVVGIPREPLQLNALDIALRRYRVKGANNGTCYNMRPAIEFSAKHNIRPHLTTYKLEDVPDMIELMNSHKAQGRMGVVFD</sequence>
<dbReference type="GO" id="GO:0046872">
    <property type="term" value="F:metal ion binding"/>
    <property type="evidence" value="ECO:0007669"/>
    <property type="project" value="UniProtKB-KW"/>
</dbReference>
<organism evidence="8 9">
    <name type="scientific">Periconia digitata</name>
    <dbReference type="NCBI Taxonomy" id="1303443"/>
    <lineage>
        <taxon>Eukaryota</taxon>
        <taxon>Fungi</taxon>
        <taxon>Dikarya</taxon>
        <taxon>Ascomycota</taxon>
        <taxon>Pezizomycotina</taxon>
        <taxon>Dothideomycetes</taxon>
        <taxon>Pleosporomycetidae</taxon>
        <taxon>Pleosporales</taxon>
        <taxon>Massarineae</taxon>
        <taxon>Periconiaceae</taxon>
        <taxon>Periconia</taxon>
    </lineage>
</organism>
<evidence type="ECO:0000259" key="7">
    <source>
        <dbReference type="SMART" id="SM00829"/>
    </source>
</evidence>
<keyword evidence="5" id="KW-0560">Oxidoreductase</keyword>
<keyword evidence="3" id="KW-0479">Metal-binding</keyword>
<keyword evidence="9" id="KW-1185">Reference proteome</keyword>
<dbReference type="InterPro" id="IPR020843">
    <property type="entry name" value="ER"/>
</dbReference>
<comment type="cofactor">
    <cofactor evidence="1">
        <name>Zn(2+)</name>
        <dbReference type="ChEBI" id="CHEBI:29105"/>
    </cofactor>
</comment>
<evidence type="ECO:0000256" key="6">
    <source>
        <dbReference type="ARBA" id="ARBA00023027"/>
    </source>
</evidence>
<keyword evidence="4" id="KW-0862">Zinc</keyword>
<evidence type="ECO:0000256" key="2">
    <source>
        <dbReference type="ARBA" id="ARBA00008072"/>
    </source>
</evidence>
<dbReference type="FunFam" id="3.40.50.720:FF:000039">
    <property type="entry name" value="Alcohol dehydrogenase AdhP"/>
    <property type="match status" value="1"/>
</dbReference>
<reference evidence="8" key="1">
    <citation type="submission" date="2023-01" db="EMBL/GenBank/DDBJ databases">
        <authorList>
            <person name="Van Ghelder C."/>
            <person name="Rancurel C."/>
        </authorList>
    </citation>
    <scope>NUCLEOTIDE SEQUENCE</scope>
    <source>
        <strain evidence="8">CNCM I-4278</strain>
    </source>
</reference>
<dbReference type="Pfam" id="PF08240">
    <property type="entry name" value="ADH_N"/>
    <property type="match status" value="1"/>
</dbReference>
<dbReference type="Proteomes" id="UP001152607">
    <property type="component" value="Unassembled WGS sequence"/>
</dbReference>
<protein>
    <recommendedName>
        <fullName evidence="7">Enoyl reductase (ER) domain-containing protein</fullName>
    </recommendedName>
</protein>
<dbReference type="GO" id="GO:0005737">
    <property type="term" value="C:cytoplasm"/>
    <property type="evidence" value="ECO:0007669"/>
    <property type="project" value="TreeGrafter"/>
</dbReference>
<dbReference type="AlphaFoldDB" id="A0A9W4UEV6"/>
<evidence type="ECO:0000256" key="3">
    <source>
        <dbReference type="ARBA" id="ARBA00022723"/>
    </source>
</evidence>
<dbReference type="InterPro" id="IPR013149">
    <property type="entry name" value="ADH-like_C"/>
</dbReference>
<evidence type="ECO:0000256" key="5">
    <source>
        <dbReference type="ARBA" id="ARBA00023002"/>
    </source>
</evidence>
<evidence type="ECO:0000313" key="8">
    <source>
        <dbReference type="EMBL" id="CAI6334650.1"/>
    </source>
</evidence>
<dbReference type="SUPFAM" id="SSF50129">
    <property type="entry name" value="GroES-like"/>
    <property type="match status" value="1"/>
</dbReference>
<dbReference type="EMBL" id="CAOQHR010000005">
    <property type="protein sequence ID" value="CAI6334650.1"/>
    <property type="molecule type" value="Genomic_DNA"/>
</dbReference>
<comment type="similarity">
    <text evidence="2">Belongs to the zinc-containing alcohol dehydrogenase family.</text>
</comment>
<dbReference type="Pfam" id="PF00107">
    <property type="entry name" value="ADH_zinc_N"/>
    <property type="match status" value="1"/>
</dbReference>
<dbReference type="InterPro" id="IPR013154">
    <property type="entry name" value="ADH-like_N"/>
</dbReference>
<keyword evidence="6" id="KW-0520">NAD</keyword>
<dbReference type="Gene3D" id="3.90.180.10">
    <property type="entry name" value="Medium-chain alcohol dehydrogenases, catalytic domain"/>
    <property type="match status" value="1"/>
</dbReference>
<name>A0A9W4UEV6_9PLEO</name>
<dbReference type="SMART" id="SM00829">
    <property type="entry name" value="PKS_ER"/>
    <property type="match status" value="1"/>
</dbReference>
<dbReference type="PANTHER" id="PTHR42940">
    <property type="entry name" value="ALCOHOL DEHYDROGENASE 1-RELATED"/>
    <property type="match status" value="1"/>
</dbReference>
<dbReference type="OrthoDB" id="1879366at2759"/>
<feature type="domain" description="Enoyl reductase (ER)" evidence="7">
    <location>
        <begin position="8"/>
        <end position="343"/>
    </location>
</feature>
<dbReference type="PANTHER" id="PTHR42940:SF8">
    <property type="entry name" value="VACUOLAR PROTEIN SORTING-ASSOCIATED PROTEIN 11"/>
    <property type="match status" value="1"/>
</dbReference>
<dbReference type="InterPro" id="IPR036291">
    <property type="entry name" value="NAD(P)-bd_dom_sf"/>
</dbReference>
<dbReference type="GO" id="GO:0004022">
    <property type="term" value="F:alcohol dehydrogenase (NAD+) activity"/>
    <property type="evidence" value="ECO:0007669"/>
    <property type="project" value="TreeGrafter"/>
</dbReference>
<dbReference type="InterPro" id="IPR011032">
    <property type="entry name" value="GroES-like_sf"/>
</dbReference>
<evidence type="ECO:0000256" key="1">
    <source>
        <dbReference type="ARBA" id="ARBA00001947"/>
    </source>
</evidence>